<evidence type="ECO:0000313" key="1">
    <source>
        <dbReference type="EMBL" id="TLT01324.1"/>
    </source>
</evidence>
<organism evidence="1 2">
    <name type="scientific">Aliarcobacter cibarius</name>
    <dbReference type="NCBI Taxonomy" id="255507"/>
    <lineage>
        <taxon>Bacteria</taxon>
        <taxon>Pseudomonadati</taxon>
        <taxon>Campylobacterota</taxon>
        <taxon>Epsilonproteobacteria</taxon>
        <taxon>Campylobacterales</taxon>
        <taxon>Arcobacteraceae</taxon>
        <taxon>Aliarcobacter</taxon>
    </lineage>
</organism>
<dbReference type="EMBL" id="VBUC01000003">
    <property type="protein sequence ID" value="TLT01324.1"/>
    <property type="molecule type" value="Genomic_DNA"/>
</dbReference>
<keyword evidence="2" id="KW-1185">Reference proteome</keyword>
<evidence type="ECO:0000313" key="2">
    <source>
        <dbReference type="Proteomes" id="UP000305417"/>
    </source>
</evidence>
<dbReference type="RefSeq" id="WP_138108319.1">
    <property type="nucleotide sequence ID" value="NZ_VBUC01000003.1"/>
</dbReference>
<name>A0ABY2V8J4_9BACT</name>
<gene>
    <name evidence="1" type="ORF">FE247_02250</name>
</gene>
<accession>A0ABY2V8J4</accession>
<reference evidence="1 2" key="1">
    <citation type="submission" date="2019-05" db="EMBL/GenBank/DDBJ databases">
        <title>Arcobacter cibarius and Arcobacter thereius providing challenges in identification an antibiotic susceptibility and Quinolone resistance.</title>
        <authorList>
            <person name="Busch A."/>
            <person name="Hanel I."/>
            <person name="Hotzel H."/>
            <person name="Tomaso H."/>
        </authorList>
    </citation>
    <scope>NUCLEOTIDE SEQUENCE [LARGE SCALE GENOMIC DNA]</scope>
    <source>
        <strain evidence="1 2">16CS0831-2</strain>
    </source>
</reference>
<dbReference type="Proteomes" id="UP000305417">
    <property type="component" value="Unassembled WGS sequence"/>
</dbReference>
<protein>
    <submittedName>
        <fullName evidence="1">Uncharacterized protein</fullName>
    </submittedName>
</protein>
<sequence>MNTKEVVALVEKLIELTQKNTIQWAVSDMHPSLSDMERVDTVFSAEYLGQNLRVYKCFYRHYRDEDEFYWLEDYRLETYDMNNHTLYVFPKTQNVKDLMDAVMYQNSKIEEFYKNIMGQ</sequence>
<proteinExistence type="predicted"/>
<comment type="caution">
    <text evidence="1">The sequence shown here is derived from an EMBL/GenBank/DDBJ whole genome shotgun (WGS) entry which is preliminary data.</text>
</comment>